<protein>
    <submittedName>
        <fullName evidence="1">Uncharacterized protein</fullName>
    </submittedName>
</protein>
<keyword evidence="1" id="KW-0614">Plasmid</keyword>
<evidence type="ECO:0000313" key="1">
    <source>
        <dbReference type="EMBL" id="XAF56216.1"/>
    </source>
</evidence>
<dbReference type="RefSeq" id="WP_342632764.1">
    <property type="nucleotide sequence ID" value="NZ_CP152382.1"/>
</dbReference>
<sequence>MASMTPFAVVRGGQFVLAVGSSLAEALGSAAGCFYSGSVPADLVVLDSAVEDPPPLAAMPCSETLLMSFSDTLGSGPVIITDGLLCLVGEDQAPAEDQLSLF</sequence>
<organism evidence="1 2">
    <name type="scientific">Marinobacter alkaliphilus</name>
    <dbReference type="NCBI Taxonomy" id="254719"/>
    <lineage>
        <taxon>Bacteria</taxon>
        <taxon>Pseudomonadati</taxon>
        <taxon>Pseudomonadota</taxon>
        <taxon>Gammaproteobacteria</taxon>
        <taxon>Pseudomonadales</taxon>
        <taxon>Marinobacteraceae</taxon>
        <taxon>Marinobacter</taxon>
    </lineage>
</organism>
<proteinExistence type="predicted"/>
<evidence type="ECO:0000313" key="2">
    <source>
        <dbReference type="Proteomes" id="UP001445268"/>
    </source>
</evidence>
<name>A0ABZ3E930_9GAMM</name>
<reference evidence="1 2" key="1">
    <citation type="submission" date="2024-04" db="EMBL/GenBank/DDBJ databases">
        <title>Marinobacter sp. SBY-1.</title>
        <authorList>
            <person name="Pan C."/>
        </authorList>
    </citation>
    <scope>NUCLEOTIDE SEQUENCE [LARGE SCALE GENOMIC DNA]</scope>
    <source>
        <strain evidence="1 2">SBY-1</strain>
        <plasmid evidence="1 2">unnamed2</plasmid>
    </source>
</reference>
<accession>A0ABZ3E930</accession>
<geneLocation type="plasmid" evidence="1 2">
    <name>unnamed2</name>
</geneLocation>
<dbReference type="Proteomes" id="UP001445268">
    <property type="component" value="Plasmid unnamed2"/>
</dbReference>
<dbReference type="EMBL" id="CP152382">
    <property type="protein sequence ID" value="XAF56216.1"/>
    <property type="molecule type" value="Genomic_DNA"/>
</dbReference>
<gene>
    <name evidence="1" type="ORF">AAGT77_20055</name>
</gene>
<keyword evidence="2" id="KW-1185">Reference proteome</keyword>